<evidence type="ECO:0000259" key="10">
    <source>
        <dbReference type="Pfam" id="PF08323"/>
    </source>
</evidence>
<dbReference type="RefSeq" id="WP_094837916.1">
    <property type="nucleotide sequence ID" value="NZ_NEVQ01000013.1"/>
</dbReference>
<dbReference type="Proteomes" id="UP000216885">
    <property type="component" value="Unassembled WGS sequence"/>
</dbReference>
<comment type="caution">
    <text evidence="11">The sequence shown here is derived from an EMBL/GenBank/DDBJ whole genome shotgun (WGS) entry which is preliminary data.</text>
</comment>
<dbReference type="GO" id="GO:0005978">
    <property type="term" value="P:glycogen biosynthetic process"/>
    <property type="evidence" value="ECO:0007669"/>
    <property type="project" value="UniProtKB-UniRule"/>
</dbReference>
<dbReference type="InterPro" id="IPR001296">
    <property type="entry name" value="Glyco_trans_1"/>
</dbReference>
<feature type="domain" description="Starch synthase catalytic" evidence="10">
    <location>
        <begin position="5"/>
        <end position="237"/>
    </location>
</feature>
<comment type="catalytic activity">
    <reaction evidence="1 8">
        <text>[(1-&gt;4)-alpha-D-glucosyl](n) + ADP-alpha-D-glucose = [(1-&gt;4)-alpha-D-glucosyl](n+1) + ADP + H(+)</text>
        <dbReference type="Rhea" id="RHEA:18189"/>
        <dbReference type="Rhea" id="RHEA-COMP:9584"/>
        <dbReference type="Rhea" id="RHEA-COMP:9587"/>
        <dbReference type="ChEBI" id="CHEBI:15378"/>
        <dbReference type="ChEBI" id="CHEBI:15444"/>
        <dbReference type="ChEBI" id="CHEBI:57498"/>
        <dbReference type="ChEBI" id="CHEBI:456216"/>
        <dbReference type="EC" id="2.4.1.21"/>
    </reaction>
</comment>
<dbReference type="InterPro" id="IPR011835">
    <property type="entry name" value="GS/SS"/>
</dbReference>
<dbReference type="HAMAP" id="MF_00484">
    <property type="entry name" value="Glycogen_synth"/>
    <property type="match status" value="1"/>
</dbReference>
<keyword evidence="7 8" id="KW-0320">Glycogen biosynthesis</keyword>
<dbReference type="InterPro" id="IPR013534">
    <property type="entry name" value="Starch_synth_cat_dom"/>
</dbReference>
<protein>
    <recommendedName>
        <fullName evidence="8">Glycogen synthase</fullName>
        <ecNumber evidence="8">2.4.1.21</ecNumber>
    </recommendedName>
    <alternativeName>
        <fullName evidence="8">Starch [bacterial glycogen] synthase</fullName>
    </alternativeName>
</protein>
<organism evidence="11 12">
    <name type="scientific">Bordetella genomosp. 4</name>
    <dbReference type="NCBI Taxonomy" id="463044"/>
    <lineage>
        <taxon>Bacteria</taxon>
        <taxon>Pseudomonadati</taxon>
        <taxon>Pseudomonadota</taxon>
        <taxon>Betaproteobacteria</taxon>
        <taxon>Burkholderiales</taxon>
        <taxon>Alcaligenaceae</taxon>
        <taxon>Bordetella</taxon>
    </lineage>
</organism>
<evidence type="ECO:0000256" key="3">
    <source>
        <dbReference type="ARBA" id="ARBA00004964"/>
    </source>
</evidence>
<evidence type="ECO:0000256" key="7">
    <source>
        <dbReference type="ARBA" id="ARBA00023056"/>
    </source>
</evidence>
<keyword evidence="12" id="KW-1185">Reference proteome</keyword>
<dbReference type="UniPathway" id="UPA00164"/>
<evidence type="ECO:0000313" key="12">
    <source>
        <dbReference type="Proteomes" id="UP000216885"/>
    </source>
</evidence>
<dbReference type="EMBL" id="NEVQ01000013">
    <property type="protein sequence ID" value="OZI56047.1"/>
    <property type="molecule type" value="Genomic_DNA"/>
</dbReference>
<proteinExistence type="inferred from homology"/>
<dbReference type="Pfam" id="PF00534">
    <property type="entry name" value="Glycos_transf_1"/>
    <property type="match status" value="1"/>
</dbReference>
<keyword evidence="6 8" id="KW-0808">Transferase</keyword>
<comment type="similarity">
    <text evidence="4 8">Belongs to the glycosyltransferase 1 family. Bacterial/plant glycogen synthase subfamily.</text>
</comment>
<evidence type="ECO:0000256" key="6">
    <source>
        <dbReference type="ARBA" id="ARBA00022679"/>
    </source>
</evidence>
<comment type="pathway">
    <text evidence="3 8">Glycan biosynthesis; glycogen biosynthesis.</text>
</comment>
<sequence length="512" mass="54699">MSSTVLIVAGEAYPLVKTGGLADAVTGLAQALDQSGAQVRILLPAYRGVLDKVRIDASWPIEGLPGGPARLVSGHCRSTGLACLLLDNPALFDRPGCYIDETGRDYADNACRFAALAHAAAAVAAGLPGLERPAIVHAHDWHAALTPLLIKGAGLRSVKTVLTIHNLAFQGAFDPGEVQQLGLPSNVREAAGLYAWGRLNFLQAGILHADRVTTVSHTYAREILDPERGCGLDGALRFRADALVALPNGIDDELWNPATNVHLQPNGFSVNNLGNKARWKEHVQRAFGLAQDPGALLTVSCCRLTEQKMADLTADTLIDALAAHPRLQFALLGKGEQRFEEAFRQIAAKHPGRCGVHIGYDEAVAHRLLAGADVLWHPSRFEPFGLTPLYAMRYGTLPIVTAVGGLADSVRDPGAHAGEAAMMHANGLMLNSPDTNGVMAVLARAAHLKAHDAVWRAMQRNAMTGTHGWSHAVQSYLDLFAELTGRRLTVAQRRAERIRLSKSAQTQSAASA</sequence>
<dbReference type="Gene3D" id="3.40.50.2000">
    <property type="entry name" value="Glycogen Phosphorylase B"/>
    <property type="match status" value="2"/>
</dbReference>
<feature type="binding site" evidence="8">
    <location>
        <position position="17"/>
    </location>
    <ligand>
        <name>ADP-alpha-D-glucose</name>
        <dbReference type="ChEBI" id="CHEBI:57498"/>
    </ligand>
</feature>
<evidence type="ECO:0000256" key="8">
    <source>
        <dbReference type="HAMAP-Rule" id="MF_00484"/>
    </source>
</evidence>
<feature type="domain" description="Glycosyl transferase family 1" evidence="9">
    <location>
        <begin position="315"/>
        <end position="412"/>
    </location>
</feature>
<evidence type="ECO:0000256" key="4">
    <source>
        <dbReference type="ARBA" id="ARBA00010281"/>
    </source>
</evidence>
<keyword evidence="5 8" id="KW-0328">Glycosyltransferase</keyword>
<reference evidence="11 12" key="1">
    <citation type="submission" date="2017-05" db="EMBL/GenBank/DDBJ databases">
        <title>Complete and WGS of Bordetella genogroups.</title>
        <authorList>
            <person name="Spilker T."/>
            <person name="LiPuma J."/>
        </authorList>
    </citation>
    <scope>NUCLEOTIDE SEQUENCE [LARGE SCALE GENOMIC DNA]</scope>
    <source>
        <strain evidence="11 12">AU9919</strain>
    </source>
</reference>
<dbReference type="CDD" id="cd03791">
    <property type="entry name" value="GT5_Glycogen_synthase_DULL1-like"/>
    <property type="match status" value="1"/>
</dbReference>
<dbReference type="AlphaFoldDB" id="A0A261U3J9"/>
<dbReference type="GO" id="GO:0004373">
    <property type="term" value="F:alpha-1,4-glucan glucosyltransferase (UDP-glucose donor) activity"/>
    <property type="evidence" value="ECO:0007669"/>
    <property type="project" value="InterPro"/>
</dbReference>
<accession>A0A261U3J9</accession>
<dbReference type="EC" id="2.4.1.21" evidence="8"/>
<evidence type="ECO:0000256" key="1">
    <source>
        <dbReference type="ARBA" id="ARBA00001478"/>
    </source>
</evidence>
<name>A0A261U3J9_9BORD</name>
<evidence type="ECO:0000313" key="11">
    <source>
        <dbReference type="EMBL" id="OZI56047.1"/>
    </source>
</evidence>
<dbReference type="Pfam" id="PF08323">
    <property type="entry name" value="Glyco_transf_5"/>
    <property type="match status" value="1"/>
</dbReference>
<comment type="function">
    <text evidence="2 8">Synthesizes alpha-1,4-glucan chains using ADP-glucose.</text>
</comment>
<evidence type="ECO:0000256" key="2">
    <source>
        <dbReference type="ARBA" id="ARBA00002764"/>
    </source>
</evidence>
<evidence type="ECO:0000259" key="9">
    <source>
        <dbReference type="Pfam" id="PF00534"/>
    </source>
</evidence>
<dbReference type="NCBIfam" id="NF001899">
    <property type="entry name" value="PRK00654.1-2"/>
    <property type="match status" value="1"/>
</dbReference>
<evidence type="ECO:0000256" key="5">
    <source>
        <dbReference type="ARBA" id="ARBA00022676"/>
    </source>
</evidence>
<dbReference type="GO" id="GO:0009011">
    <property type="term" value="F:alpha-1,4-glucan glucosyltransferase (ADP-glucose donor) activity"/>
    <property type="evidence" value="ECO:0007669"/>
    <property type="project" value="UniProtKB-UniRule"/>
</dbReference>
<dbReference type="NCBIfam" id="TIGR02095">
    <property type="entry name" value="glgA"/>
    <property type="match status" value="1"/>
</dbReference>
<dbReference type="PANTHER" id="PTHR45825">
    <property type="entry name" value="GRANULE-BOUND STARCH SYNTHASE 1, CHLOROPLASTIC/AMYLOPLASTIC"/>
    <property type="match status" value="1"/>
</dbReference>
<gene>
    <name evidence="8" type="primary">glgA</name>
    <name evidence="11" type="ORF">CAL20_11390</name>
</gene>
<dbReference type="SUPFAM" id="SSF53756">
    <property type="entry name" value="UDP-Glycosyltransferase/glycogen phosphorylase"/>
    <property type="match status" value="1"/>
</dbReference>
<dbReference type="PANTHER" id="PTHR45825:SF11">
    <property type="entry name" value="ALPHA AMYLASE DOMAIN-CONTAINING PROTEIN"/>
    <property type="match status" value="1"/>
</dbReference>